<gene>
    <name evidence="2" type="ORF">CASFOL_011135</name>
</gene>
<protein>
    <submittedName>
        <fullName evidence="2">Uncharacterized protein</fullName>
    </submittedName>
</protein>
<feature type="transmembrane region" description="Helical" evidence="1">
    <location>
        <begin position="246"/>
        <end position="264"/>
    </location>
</feature>
<reference evidence="3" key="1">
    <citation type="journal article" date="2024" name="IScience">
        <title>Strigolactones Initiate the Formation of Haustorium-like Structures in Castilleja.</title>
        <authorList>
            <person name="Buerger M."/>
            <person name="Peterson D."/>
            <person name="Chory J."/>
        </authorList>
    </citation>
    <scope>NUCLEOTIDE SEQUENCE [LARGE SCALE GENOMIC DNA]</scope>
</reference>
<evidence type="ECO:0000313" key="2">
    <source>
        <dbReference type="EMBL" id="KAL3645955.1"/>
    </source>
</evidence>
<keyword evidence="1" id="KW-0812">Transmembrane</keyword>
<evidence type="ECO:0000313" key="3">
    <source>
        <dbReference type="Proteomes" id="UP001632038"/>
    </source>
</evidence>
<feature type="transmembrane region" description="Helical" evidence="1">
    <location>
        <begin position="308"/>
        <end position="333"/>
    </location>
</feature>
<accession>A0ABD3DYM5</accession>
<keyword evidence="1" id="KW-0472">Membrane</keyword>
<dbReference type="Proteomes" id="UP001632038">
    <property type="component" value="Unassembled WGS sequence"/>
</dbReference>
<sequence>MSTAFYVFLKDEKLRILANTIRLGEVNDMYPIKFASPGEQLQYLRTVNGNMTDVYSLLDECNLLVDKYKSDGARSSIANRVLVYAEHCLNNALQLFRNFTLRRDYLDKLIEHQHELFQAVDELDTNSRSAVSELEETIREYDQMVVAHMLLNLNSHASAQFSQYIMNIGLPFDELVRTNQIKLGYGGKFENLEDEQKLEVYNEICDISGRMKGVATIEGVTKTVVDEEVINMTRSTISYRKKKPKFKSAAMFLMDMGIIIWDVYSSGATLTEAVRTAIITAAEAGGAALGKVIGVAVAKMVGIAATSVFAVAAGLIAGIIGAFIVGLVAGVLFDAIFGSGGEKEIPEENARVYVSNMPDGHLLARRIAAL</sequence>
<dbReference type="AlphaFoldDB" id="A0ABD3DYM5"/>
<proteinExistence type="predicted"/>
<evidence type="ECO:0000256" key="1">
    <source>
        <dbReference type="SAM" id="Phobius"/>
    </source>
</evidence>
<name>A0ABD3DYM5_9LAMI</name>
<dbReference type="EMBL" id="JAVIJP010000013">
    <property type="protein sequence ID" value="KAL3645955.1"/>
    <property type="molecule type" value="Genomic_DNA"/>
</dbReference>
<organism evidence="2 3">
    <name type="scientific">Castilleja foliolosa</name>
    <dbReference type="NCBI Taxonomy" id="1961234"/>
    <lineage>
        <taxon>Eukaryota</taxon>
        <taxon>Viridiplantae</taxon>
        <taxon>Streptophyta</taxon>
        <taxon>Embryophyta</taxon>
        <taxon>Tracheophyta</taxon>
        <taxon>Spermatophyta</taxon>
        <taxon>Magnoliopsida</taxon>
        <taxon>eudicotyledons</taxon>
        <taxon>Gunneridae</taxon>
        <taxon>Pentapetalae</taxon>
        <taxon>asterids</taxon>
        <taxon>lamiids</taxon>
        <taxon>Lamiales</taxon>
        <taxon>Orobanchaceae</taxon>
        <taxon>Pedicularideae</taxon>
        <taxon>Castillejinae</taxon>
        <taxon>Castilleja</taxon>
    </lineage>
</organism>
<keyword evidence="1" id="KW-1133">Transmembrane helix</keyword>
<keyword evidence="3" id="KW-1185">Reference proteome</keyword>
<comment type="caution">
    <text evidence="2">The sequence shown here is derived from an EMBL/GenBank/DDBJ whole genome shotgun (WGS) entry which is preliminary data.</text>
</comment>